<feature type="transmembrane region" description="Helical" evidence="8">
    <location>
        <begin position="248"/>
        <end position="271"/>
    </location>
</feature>
<name>A0AA38I416_9CUCU</name>
<feature type="transmembrane region" description="Helical" evidence="8">
    <location>
        <begin position="143"/>
        <end position="160"/>
    </location>
</feature>
<keyword evidence="4 8" id="KW-1133">Transmembrane helix</keyword>
<evidence type="ECO:0000256" key="4">
    <source>
        <dbReference type="ARBA" id="ARBA00022989"/>
    </source>
</evidence>
<dbReference type="GO" id="GO:0005886">
    <property type="term" value="C:plasma membrane"/>
    <property type="evidence" value="ECO:0007669"/>
    <property type="project" value="UniProtKB-SubCell"/>
</dbReference>
<dbReference type="Proteomes" id="UP001168821">
    <property type="component" value="Unassembled WGS sequence"/>
</dbReference>
<evidence type="ECO:0000256" key="1">
    <source>
        <dbReference type="ARBA" id="ARBA00004651"/>
    </source>
</evidence>
<keyword evidence="7 8" id="KW-0807">Transducer</keyword>
<dbReference type="GO" id="GO:0030424">
    <property type="term" value="C:axon"/>
    <property type="evidence" value="ECO:0007669"/>
    <property type="project" value="TreeGrafter"/>
</dbReference>
<feature type="transmembrane region" description="Helical" evidence="8">
    <location>
        <begin position="283"/>
        <end position="306"/>
    </location>
</feature>
<comment type="caution">
    <text evidence="9">The sequence shown here is derived from an EMBL/GenBank/DDBJ whole genome shotgun (WGS) entry which is preliminary data.</text>
</comment>
<dbReference type="GO" id="GO:0043025">
    <property type="term" value="C:neuronal cell body"/>
    <property type="evidence" value="ECO:0007669"/>
    <property type="project" value="TreeGrafter"/>
</dbReference>
<feature type="transmembrane region" description="Helical" evidence="8">
    <location>
        <begin position="166"/>
        <end position="183"/>
    </location>
</feature>
<evidence type="ECO:0000256" key="5">
    <source>
        <dbReference type="ARBA" id="ARBA00023136"/>
    </source>
</evidence>
<dbReference type="GO" id="GO:0008049">
    <property type="term" value="P:male courtship behavior"/>
    <property type="evidence" value="ECO:0007669"/>
    <property type="project" value="TreeGrafter"/>
</dbReference>
<evidence type="ECO:0000313" key="9">
    <source>
        <dbReference type="EMBL" id="KAJ3647876.1"/>
    </source>
</evidence>
<organism evidence="9 10">
    <name type="scientific">Zophobas morio</name>
    <dbReference type="NCBI Taxonomy" id="2755281"/>
    <lineage>
        <taxon>Eukaryota</taxon>
        <taxon>Metazoa</taxon>
        <taxon>Ecdysozoa</taxon>
        <taxon>Arthropoda</taxon>
        <taxon>Hexapoda</taxon>
        <taxon>Insecta</taxon>
        <taxon>Pterygota</taxon>
        <taxon>Neoptera</taxon>
        <taxon>Endopterygota</taxon>
        <taxon>Coleoptera</taxon>
        <taxon>Polyphaga</taxon>
        <taxon>Cucujiformia</taxon>
        <taxon>Tenebrionidae</taxon>
        <taxon>Zophobas</taxon>
    </lineage>
</organism>
<accession>A0AA38I416</accession>
<sequence>MEPSKTILSQKFYQSIKVLLVQGQIFGLITFTFKGIQYQPSKILIFANVLKPAALLLASVYSTYLCLFGITLPKVQKATTTMTLFSTCIYMTVVWIISAINSHKITNFLDKIVDFDTHSAAMSSFVNYNNNRKTTIKRLLKKHFLLLIYFMGLAALSSKFETQLEIVTMVVHAVGTLVSSGFCQQSTELVVMLHTRFTTLNKQLYNIVAHFGNPDFKNGNRKQFLTFCRVCALHHHLSKLIKFFNETFGFMMLFMFGHSFLMITVSIFYLVGLSQTSAIPWMTIYYIGSTCVCYVVDVLMVCHVCYSAVEEANKSGALIHKIQTDDDNFLNEIEMFSLQIANTKVGFSAAEFFPINYTLVFSIIGGVTTYIIILLQLAASIEL</sequence>
<evidence type="ECO:0000256" key="8">
    <source>
        <dbReference type="RuleBase" id="RU363108"/>
    </source>
</evidence>
<dbReference type="Pfam" id="PF08395">
    <property type="entry name" value="7tm_7"/>
    <property type="match status" value="1"/>
</dbReference>
<dbReference type="GO" id="GO:0050909">
    <property type="term" value="P:sensory perception of taste"/>
    <property type="evidence" value="ECO:0007669"/>
    <property type="project" value="InterPro"/>
</dbReference>
<gene>
    <name evidence="9" type="ORF">Zmor_019728</name>
</gene>
<comment type="similarity">
    <text evidence="8">Belongs to the insect chemoreceptor superfamily. Gustatory receptor (GR) family.</text>
</comment>
<reference evidence="9" key="1">
    <citation type="journal article" date="2023" name="G3 (Bethesda)">
        <title>Whole genome assemblies of Zophobas morio and Tenebrio molitor.</title>
        <authorList>
            <person name="Kaur S."/>
            <person name="Stinson S.A."/>
            <person name="diCenzo G.C."/>
        </authorList>
    </citation>
    <scope>NUCLEOTIDE SEQUENCE</scope>
    <source>
        <strain evidence="9">QUZm001</strain>
    </source>
</reference>
<dbReference type="PANTHER" id="PTHR21143:SF133">
    <property type="entry name" value="GUSTATORY AND PHEROMONE RECEPTOR 32A-RELATED"/>
    <property type="match status" value="1"/>
</dbReference>
<evidence type="ECO:0000256" key="3">
    <source>
        <dbReference type="ARBA" id="ARBA00022692"/>
    </source>
</evidence>
<feature type="transmembrane region" description="Helical" evidence="8">
    <location>
        <begin position="357"/>
        <end position="379"/>
    </location>
</feature>
<dbReference type="GO" id="GO:0007165">
    <property type="term" value="P:signal transduction"/>
    <property type="evidence" value="ECO:0007669"/>
    <property type="project" value="UniProtKB-KW"/>
</dbReference>
<dbReference type="AlphaFoldDB" id="A0AA38I416"/>
<keyword evidence="2 8" id="KW-1003">Cell membrane</keyword>
<keyword evidence="5 8" id="KW-0472">Membrane</keyword>
<evidence type="ECO:0000313" key="10">
    <source>
        <dbReference type="Proteomes" id="UP001168821"/>
    </source>
</evidence>
<dbReference type="GO" id="GO:0030425">
    <property type="term" value="C:dendrite"/>
    <property type="evidence" value="ECO:0007669"/>
    <property type="project" value="TreeGrafter"/>
</dbReference>
<keyword evidence="10" id="KW-1185">Reference proteome</keyword>
<dbReference type="GO" id="GO:0007635">
    <property type="term" value="P:chemosensory behavior"/>
    <property type="evidence" value="ECO:0007669"/>
    <property type="project" value="TreeGrafter"/>
</dbReference>
<protein>
    <recommendedName>
        <fullName evidence="8">Gustatory receptor</fullName>
    </recommendedName>
</protein>
<comment type="subcellular location">
    <subcellularLocation>
        <location evidence="1 8">Cell membrane</location>
        <topology evidence="1 8">Multi-pass membrane protein</topology>
    </subcellularLocation>
</comment>
<dbReference type="PANTHER" id="PTHR21143">
    <property type="entry name" value="INVERTEBRATE GUSTATORY RECEPTOR"/>
    <property type="match status" value="1"/>
</dbReference>
<dbReference type="InterPro" id="IPR013604">
    <property type="entry name" value="7TM_chemorcpt"/>
</dbReference>
<feature type="transmembrane region" description="Helical" evidence="8">
    <location>
        <begin position="82"/>
        <end position="101"/>
    </location>
</feature>
<keyword evidence="6 8" id="KW-0675">Receptor</keyword>
<evidence type="ECO:0000256" key="7">
    <source>
        <dbReference type="ARBA" id="ARBA00023224"/>
    </source>
</evidence>
<keyword evidence="3 8" id="KW-0812">Transmembrane</keyword>
<feature type="transmembrane region" description="Helical" evidence="8">
    <location>
        <begin position="45"/>
        <end position="70"/>
    </location>
</feature>
<proteinExistence type="inferred from homology"/>
<comment type="function">
    <text evidence="8">Gustatory receptor which mediates acceptance or avoidance behavior, depending on its substrates.</text>
</comment>
<dbReference type="EMBL" id="JALNTZ010000006">
    <property type="protein sequence ID" value="KAJ3647876.1"/>
    <property type="molecule type" value="Genomic_DNA"/>
</dbReference>
<evidence type="ECO:0000256" key="2">
    <source>
        <dbReference type="ARBA" id="ARBA00022475"/>
    </source>
</evidence>
<evidence type="ECO:0000256" key="6">
    <source>
        <dbReference type="ARBA" id="ARBA00023170"/>
    </source>
</evidence>